<feature type="binding site" evidence="15">
    <location>
        <position position="287"/>
    </location>
    <ligand>
        <name>Mg(2+)</name>
        <dbReference type="ChEBI" id="CHEBI:18420"/>
        <label>2</label>
    </ligand>
</feature>
<reference evidence="18" key="1">
    <citation type="submission" date="2018-01" db="EMBL/GenBank/DDBJ databases">
        <authorList>
            <person name="Mao J.F."/>
        </authorList>
    </citation>
    <scope>NUCLEOTIDE SEQUENCE</scope>
    <source>
        <strain evidence="18">Huo1</strain>
        <tissue evidence="18">Leaf</tissue>
    </source>
</reference>
<feature type="binding site" evidence="14">
    <location>
        <position position="202"/>
    </location>
    <ligand>
        <name>ATP</name>
        <dbReference type="ChEBI" id="CHEBI:30616"/>
    </ligand>
</feature>
<dbReference type="InterPro" id="IPR040464">
    <property type="entry name" value="InsP(3)kin_ATP-grasp"/>
</dbReference>
<comment type="caution">
    <text evidence="18">The sequence shown here is derived from an EMBL/GenBank/DDBJ whole genome shotgun (WGS) entry which is preliminary data.</text>
</comment>
<evidence type="ECO:0000256" key="12">
    <source>
        <dbReference type="ARBA" id="ARBA00051721"/>
    </source>
</evidence>
<evidence type="ECO:0000256" key="14">
    <source>
        <dbReference type="PIRSR" id="PIRSR038186-1"/>
    </source>
</evidence>
<dbReference type="InterPro" id="IPR008656">
    <property type="entry name" value="Inositol_tetrakis-P_1-kinase"/>
</dbReference>
<feature type="binding site" evidence="14">
    <location>
        <position position="153"/>
    </location>
    <ligand>
        <name>1D-myo-inositol 1,3,4-trisphosphate</name>
        <dbReference type="ChEBI" id="CHEBI:58414"/>
    </ligand>
</feature>
<protein>
    <recommendedName>
        <fullName evidence="13">Inositol-tetrakisphosphate 1-kinase</fullName>
        <ecNumber evidence="13">2.7.1.134</ecNumber>
    </recommendedName>
</protein>
<feature type="binding site" evidence="14">
    <location>
        <begin position="176"/>
        <end position="187"/>
    </location>
    <ligand>
        <name>ATP</name>
        <dbReference type="ChEBI" id="CHEBI:30616"/>
    </ligand>
</feature>
<comment type="cofactor">
    <cofactor evidence="13 15">
        <name>Mg(2+)</name>
        <dbReference type="ChEBI" id="CHEBI:18420"/>
    </cofactor>
    <text evidence="13 15">Binds 2 magnesium ions per subunit.</text>
</comment>
<proteinExistence type="inferred from homology"/>
<keyword evidence="19" id="KW-1185">Reference proteome</keyword>
<sequence length="321" mass="35914">MSEESKTRYRIGYALAPKKVKSFIQPSLLVTIILRIDLFPIQTTKPLIDQLPFDCIIHKSPDPEWRNQLEQLLLQKPNIVVIDRPEAIERLHNRVTMLQAVNQLEIANGFSIGVPKQVSVENPQSLIGCVASSGLRFPVIAKPLLANGTACSHQMSLVFNEEGLRGLNWSQPFVLQEFVNHGGVIFKVYVAGQHIQCVKRKSLPDISEVKLGVSENSVSFSQISNVTAQDQSDDGVEKLIEAAELPPSSFVTEVASQLREALKLNLFNFDMIRDSSVEGRHLVIDINYFPGYAKMPCYETILTDFFLDIVHNKPSVISKDC</sequence>
<comment type="catalytic activity">
    <reaction evidence="12">
        <text>1D-myo-inositol 3,4,6-trisphosphate + ATP = 1D-myo-inositol 1,3,4,6-tetrakisphosphate + ADP + H(+)</text>
        <dbReference type="Rhea" id="RHEA:70287"/>
        <dbReference type="ChEBI" id="CHEBI:15378"/>
        <dbReference type="ChEBI" id="CHEBI:30616"/>
        <dbReference type="ChEBI" id="CHEBI:57660"/>
        <dbReference type="ChEBI" id="CHEBI:189099"/>
        <dbReference type="ChEBI" id="CHEBI:456216"/>
    </reaction>
    <physiologicalReaction direction="left-to-right" evidence="12">
        <dbReference type="Rhea" id="RHEA:70288"/>
    </physiologicalReaction>
</comment>
<evidence type="ECO:0000256" key="3">
    <source>
        <dbReference type="ARBA" id="ARBA00022679"/>
    </source>
</evidence>
<evidence type="ECO:0000256" key="2">
    <source>
        <dbReference type="ARBA" id="ARBA00011245"/>
    </source>
</evidence>
<evidence type="ECO:0000256" key="4">
    <source>
        <dbReference type="ARBA" id="ARBA00022723"/>
    </source>
</evidence>
<dbReference type="EC" id="2.7.1.134" evidence="13"/>
<feature type="binding site" evidence="14">
    <location>
        <position position="19"/>
    </location>
    <ligand>
        <name>1D-myo-inositol 1,3,4-trisphosphate</name>
        <dbReference type="ChEBI" id="CHEBI:58414"/>
    </ligand>
</feature>
<feature type="binding site" evidence="15">
    <location>
        <position position="285"/>
    </location>
    <ligand>
        <name>Mg(2+)</name>
        <dbReference type="ChEBI" id="CHEBI:18420"/>
        <label>1</label>
    </ligand>
</feature>
<evidence type="ECO:0000313" key="18">
    <source>
        <dbReference type="EMBL" id="KAG6400709.1"/>
    </source>
</evidence>
<feature type="binding site" evidence="14">
    <location>
        <position position="59"/>
    </location>
    <ligand>
        <name>1D-myo-inositol 1,3,4-trisphosphate</name>
        <dbReference type="ChEBI" id="CHEBI:58414"/>
    </ligand>
</feature>
<keyword evidence="6 13" id="KW-0418">Kinase</keyword>
<feature type="binding site" evidence="14">
    <location>
        <position position="142"/>
    </location>
    <ligand>
        <name>ATP</name>
        <dbReference type="ChEBI" id="CHEBI:30616"/>
    </ligand>
</feature>
<feature type="binding site" evidence="14">
    <location>
        <position position="287"/>
    </location>
    <ligand>
        <name>1D-myo-inositol 1,3,4-trisphosphate</name>
        <dbReference type="ChEBI" id="CHEBI:58414"/>
    </ligand>
</feature>
<evidence type="ECO:0000256" key="13">
    <source>
        <dbReference type="PIRNR" id="PIRNR038186"/>
    </source>
</evidence>
<dbReference type="PANTHER" id="PTHR14217">
    <property type="entry name" value="INOSITOL-TETRAKISPHOSPHATE 1-KINASE"/>
    <property type="match status" value="1"/>
</dbReference>
<comment type="subunit">
    <text evidence="2 13">Monomer.</text>
</comment>
<evidence type="ECO:0000256" key="10">
    <source>
        <dbReference type="ARBA" id="ARBA00051312"/>
    </source>
</evidence>
<dbReference type="GO" id="GO:0052726">
    <property type="term" value="F:inositol-1,3,4-trisphosphate 5-kinase activity"/>
    <property type="evidence" value="ECO:0007669"/>
    <property type="project" value="InterPro"/>
</dbReference>
<name>A0A8X8ZE58_SALSN</name>
<evidence type="ECO:0000256" key="15">
    <source>
        <dbReference type="PIRSR" id="PIRSR038186-2"/>
    </source>
</evidence>
<dbReference type="GO" id="GO:0052725">
    <property type="term" value="F:inositol-1,3,4-trisphosphate 6-kinase activity"/>
    <property type="evidence" value="ECO:0007669"/>
    <property type="project" value="InterPro"/>
</dbReference>
<evidence type="ECO:0000256" key="1">
    <source>
        <dbReference type="ARBA" id="ARBA00009601"/>
    </source>
</evidence>
<organism evidence="18">
    <name type="scientific">Salvia splendens</name>
    <name type="common">Scarlet sage</name>
    <dbReference type="NCBI Taxonomy" id="180675"/>
    <lineage>
        <taxon>Eukaryota</taxon>
        <taxon>Viridiplantae</taxon>
        <taxon>Streptophyta</taxon>
        <taxon>Embryophyta</taxon>
        <taxon>Tracheophyta</taxon>
        <taxon>Spermatophyta</taxon>
        <taxon>Magnoliopsida</taxon>
        <taxon>eudicotyledons</taxon>
        <taxon>Gunneridae</taxon>
        <taxon>Pentapetalae</taxon>
        <taxon>asterids</taxon>
        <taxon>lamiids</taxon>
        <taxon>Lamiales</taxon>
        <taxon>Lamiaceae</taxon>
        <taxon>Nepetoideae</taxon>
        <taxon>Mentheae</taxon>
        <taxon>Salviinae</taxon>
        <taxon>Salvia</taxon>
        <taxon>Salvia subgen. Calosphace</taxon>
        <taxon>core Calosphace</taxon>
    </lineage>
</organism>
<evidence type="ECO:0000259" key="16">
    <source>
        <dbReference type="Pfam" id="PF05770"/>
    </source>
</evidence>
<evidence type="ECO:0000256" key="8">
    <source>
        <dbReference type="ARBA" id="ARBA00022842"/>
    </source>
</evidence>
<feature type="binding site" evidence="15">
    <location>
        <position position="285"/>
    </location>
    <ligand>
        <name>Mg(2+)</name>
        <dbReference type="ChEBI" id="CHEBI:18420"/>
        <label>2</label>
    </ligand>
</feature>
<dbReference type="Pfam" id="PF05770">
    <property type="entry name" value="Ins134_P3_kin"/>
    <property type="match status" value="1"/>
</dbReference>
<keyword evidence="4 13" id="KW-0479">Metal-binding</keyword>
<dbReference type="Gene3D" id="3.30.470.20">
    <property type="entry name" value="ATP-grasp fold, B domain"/>
    <property type="match status" value="1"/>
</dbReference>
<dbReference type="InterPro" id="IPR041429">
    <property type="entry name" value="ITPK1_N"/>
</dbReference>
<comment type="catalytic activity">
    <reaction evidence="10">
        <text>1D-myo-inositol 1,3,4-trisphosphate + ATP = 1D-myo-inositol 1,3,4,5-tetrakisphosphate + ADP + H(+)</text>
        <dbReference type="Rhea" id="RHEA:13253"/>
        <dbReference type="ChEBI" id="CHEBI:15378"/>
        <dbReference type="ChEBI" id="CHEBI:30616"/>
        <dbReference type="ChEBI" id="CHEBI:57895"/>
        <dbReference type="ChEBI" id="CHEBI:58414"/>
        <dbReference type="ChEBI" id="CHEBI:456216"/>
        <dbReference type="EC" id="2.7.1.159"/>
    </reaction>
    <physiologicalReaction direction="left-to-right" evidence="10">
        <dbReference type="Rhea" id="RHEA:13254"/>
    </physiologicalReaction>
</comment>
<dbReference type="PANTHER" id="PTHR14217:SF20">
    <property type="entry name" value="INOSITOL-TETRAKISPHOSPHATE 1-KINASE"/>
    <property type="match status" value="1"/>
</dbReference>
<dbReference type="GO" id="GO:0047325">
    <property type="term" value="F:inositol-3,4,5,6-tetrakisphosphate 1-kinase activity"/>
    <property type="evidence" value="ECO:0007669"/>
    <property type="project" value="UniProtKB-EC"/>
</dbReference>
<dbReference type="Pfam" id="PF17927">
    <property type="entry name" value="Ins134_P3_kin_N"/>
    <property type="match status" value="1"/>
</dbReference>
<dbReference type="SUPFAM" id="SSF56059">
    <property type="entry name" value="Glutathione synthetase ATP-binding domain-like"/>
    <property type="match status" value="1"/>
</dbReference>
<evidence type="ECO:0000259" key="17">
    <source>
        <dbReference type="Pfam" id="PF17927"/>
    </source>
</evidence>
<feature type="domain" description="Inositol 1,3,4-trisphosphate 5/6-kinase ATP-grasp" evidence="16">
    <location>
        <begin position="111"/>
        <end position="308"/>
    </location>
</feature>
<gene>
    <name evidence="18" type="ORF">SASPL_137551</name>
</gene>
<evidence type="ECO:0000256" key="11">
    <source>
        <dbReference type="ARBA" id="ARBA00051366"/>
    </source>
</evidence>
<comment type="catalytic activity">
    <reaction evidence="11">
        <text>1D-myo-inositol 1,3,4-trisphosphate + ATP = 1D-myo-inositol 1,3,4,6-tetrakisphosphate + ADP + H(+)</text>
        <dbReference type="Rhea" id="RHEA:20940"/>
        <dbReference type="ChEBI" id="CHEBI:15378"/>
        <dbReference type="ChEBI" id="CHEBI:30616"/>
        <dbReference type="ChEBI" id="CHEBI:57660"/>
        <dbReference type="ChEBI" id="CHEBI:58414"/>
        <dbReference type="ChEBI" id="CHEBI:456216"/>
        <dbReference type="EC" id="2.7.1.159"/>
    </reaction>
    <physiologicalReaction direction="left-to-right" evidence="11">
        <dbReference type="Rhea" id="RHEA:20941"/>
    </physiologicalReaction>
</comment>
<dbReference type="AlphaFoldDB" id="A0A8X8ZE58"/>
<feature type="binding site" evidence="15">
    <location>
        <position position="270"/>
    </location>
    <ligand>
        <name>Mg(2+)</name>
        <dbReference type="ChEBI" id="CHEBI:18420"/>
        <label>1</label>
    </ligand>
</feature>
<evidence type="ECO:0000256" key="7">
    <source>
        <dbReference type="ARBA" id="ARBA00022840"/>
    </source>
</evidence>
<feature type="binding site" evidence="14">
    <location>
        <position position="94"/>
    </location>
    <ligand>
        <name>ATP</name>
        <dbReference type="ChEBI" id="CHEBI:30616"/>
    </ligand>
</feature>
<feature type="binding site" evidence="14">
    <location>
        <position position="187"/>
    </location>
    <ligand>
        <name>1D-myo-inositol 1,3,4-trisphosphate</name>
        <dbReference type="ChEBI" id="CHEBI:58414"/>
    </ligand>
</feature>
<dbReference type="GO" id="GO:0032957">
    <property type="term" value="P:inositol trisphosphate metabolic process"/>
    <property type="evidence" value="ECO:0007669"/>
    <property type="project" value="InterPro"/>
</dbReference>
<feature type="binding site" evidence="14">
    <location>
        <position position="291"/>
    </location>
    <ligand>
        <name>1D-myo-inositol 1,3,4-trisphosphate</name>
        <dbReference type="ChEBI" id="CHEBI:58414"/>
    </ligand>
</feature>
<reference evidence="18" key="2">
    <citation type="submission" date="2020-08" db="EMBL/GenBank/DDBJ databases">
        <title>Plant Genome Project.</title>
        <authorList>
            <person name="Zhang R.-G."/>
        </authorList>
    </citation>
    <scope>NUCLEOTIDE SEQUENCE</scope>
    <source>
        <strain evidence="18">Huo1</strain>
        <tissue evidence="18">Leaf</tissue>
    </source>
</reference>
<dbReference type="GO" id="GO:0052835">
    <property type="term" value="F:inositol-3,4,6-trisphosphate 1-kinase activity"/>
    <property type="evidence" value="ECO:0007669"/>
    <property type="project" value="UniProtKB-ARBA"/>
</dbReference>
<keyword evidence="3 13" id="KW-0808">Transferase</keyword>
<evidence type="ECO:0000256" key="9">
    <source>
        <dbReference type="ARBA" id="ARBA00033645"/>
    </source>
</evidence>
<dbReference type="Proteomes" id="UP000298416">
    <property type="component" value="Unassembled WGS sequence"/>
</dbReference>
<dbReference type="GO" id="GO:0000287">
    <property type="term" value="F:magnesium ion binding"/>
    <property type="evidence" value="ECO:0007669"/>
    <property type="project" value="InterPro"/>
</dbReference>
<evidence type="ECO:0000313" key="19">
    <source>
        <dbReference type="Proteomes" id="UP000298416"/>
    </source>
</evidence>
<keyword evidence="5 13" id="KW-0547">Nucleotide-binding</keyword>
<evidence type="ECO:0000256" key="5">
    <source>
        <dbReference type="ARBA" id="ARBA00022741"/>
    </source>
</evidence>
<keyword evidence="7 13" id="KW-0067">ATP-binding</keyword>
<comment type="catalytic activity">
    <reaction evidence="9">
        <text>1D-myo-inositol 3,4,5,6-tetrakisphosphate + ATP = 1D-myo-inositol 1,3,4,5,6-pentakisphosphate + ADP + H(+)</text>
        <dbReference type="Rhea" id="RHEA:12452"/>
        <dbReference type="ChEBI" id="CHEBI:15378"/>
        <dbReference type="ChEBI" id="CHEBI:30616"/>
        <dbReference type="ChEBI" id="CHEBI:57539"/>
        <dbReference type="ChEBI" id="CHEBI:57733"/>
        <dbReference type="ChEBI" id="CHEBI:456216"/>
        <dbReference type="EC" id="2.7.1.134"/>
    </reaction>
    <physiologicalReaction direction="left-to-right" evidence="9">
        <dbReference type="Rhea" id="RHEA:12453"/>
    </physiologicalReaction>
    <physiologicalReaction direction="right-to-left" evidence="9">
        <dbReference type="Rhea" id="RHEA:12454"/>
    </physiologicalReaction>
</comment>
<dbReference type="GO" id="GO:0005524">
    <property type="term" value="F:ATP binding"/>
    <property type="evidence" value="ECO:0007669"/>
    <property type="project" value="UniProtKB-KW"/>
</dbReference>
<dbReference type="FunFam" id="3.30.1490.220:FF:000002">
    <property type="entry name" value="Inositol-tetrakisphosphate 1-kinase"/>
    <property type="match status" value="1"/>
</dbReference>
<dbReference type="GO" id="GO:0005737">
    <property type="term" value="C:cytoplasm"/>
    <property type="evidence" value="ECO:0007669"/>
    <property type="project" value="TreeGrafter"/>
</dbReference>
<evidence type="ECO:0000256" key="6">
    <source>
        <dbReference type="ARBA" id="ARBA00022777"/>
    </source>
</evidence>
<dbReference type="EMBL" id="PNBA02000014">
    <property type="protein sequence ID" value="KAG6400709.1"/>
    <property type="molecule type" value="Genomic_DNA"/>
</dbReference>
<accession>A0A8X8ZE58</accession>
<feature type="domain" description="Inositol-tetrakisphosphate 1-kinase N-terminal" evidence="17">
    <location>
        <begin position="10"/>
        <end position="88"/>
    </location>
</feature>
<comment type="similarity">
    <text evidence="1 13">Belongs to the ITPK1 family.</text>
</comment>
<dbReference type="PIRSF" id="PIRSF038186">
    <property type="entry name" value="ITPK"/>
    <property type="match status" value="1"/>
</dbReference>
<keyword evidence="8 13" id="KW-0460">Magnesium</keyword>
<comment type="function">
    <text evidence="13">Kinase that can phosphorylate various inositol polyphosphate such as Ins(3,4,5,6)P4 or Ins(1,3,4)P3.</text>
</comment>